<sequence>MLPVWVRHAPLLLLHPSKRIRLLAVALPAITLPLLAEEALYILGAWLTIAHDPDKHVASVASTSSVRVLKQARGTCFGFYVVHFLTQRDYGLQY</sequence>
<gene>
    <name evidence="1" type="ORF">FIBSPDRAFT_851179</name>
</gene>
<evidence type="ECO:0000313" key="2">
    <source>
        <dbReference type="Proteomes" id="UP000076532"/>
    </source>
</evidence>
<keyword evidence="2" id="KW-1185">Reference proteome</keyword>
<dbReference type="OrthoDB" id="6108at2759"/>
<organism evidence="1 2">
    <name type="scientific">Athelia psychrophila</name>
    <dbReference type="NCBI Taxonomy" id="1759441"/>
    <lineage>
        <taxon>Eukaryota</taxon>
        <taxon>Fungi</taxon>
        <taxon>Dikarya</taxon>
        <taxon>Basidiomycota</taxon>
        <taxon>Agaricomycotina</taxon>
        <taxon>Agaricomycetes</taxon>
        <taxon>Agaricomycetidae</taxon>
        <taxon>Atheliales</taxon>
        <taxon>Atheliaceae</taxon>
        <taxon>Athelia</taxon>
    </lineage>
</organism>
<feature type="non-terminal residue" evidence="1">
    <location>
        <position position="94"/>
    </location>
</feature>
<accession>A0A166SMD8</accession>
<proteinExistence type="predicted"/>
<dbReference type="Proteomes" id="UP000076532">
    <property type="component" value="Unassembled WGS sequence"/>
</dbReference>
<dbReference type="AlphaFoldDB" id="A0A166SMD8"/>
<name>A0A166SMD8_9AGAM</name>
<reference evidence="1 2" key="1">
    <citation type="journal article" date="2016" name="Mol. Biol. Evol.">
        <title>Comparative Genomics of Early-Diverging Mushroom-Forming Fungi Provides Insights into the Origins of Lignocellulose Decay Capabilities.</title>
        <authorList>
            <person name="Nagy L.G."/>
            <person name="Riley R."/>
            <person name="Tritt A."/>
            <person name="Adam C."/>
            <person name="Daum C."/>
            <person name="Floudas D."/>
            <person name="Sun H."/>
            <person name="Yadav J.S."/>
            <person name="Pangilinan J."/>
            <person name="Larsson K.H."/>
            <person name="Matsuura K."/>
            <person name="Barry K."/>
            <person name="Labutti K."/>
            <person name="Kuo R."/>
            <person name="Ohm R.A."/>
            <person name="Bhattacharya S.S."/>
            <person name="Shirouzu T."/>
            <person name="Yoshinaga Y."/>
            <person name="Martin F.M."/>
            <person name="Grigoriev I.V."/>
            <person name="Hibbett D.S."/>
        </authorList>
    </citation>
    <scope>NUCLEOTIDE SEQUENCE [LARGE SCALE GENOMIC DNA]</scope>
    <source>
        <strain evidence="1 2">CBS 109695</strain>
    </source>
</reference>
<protein>
    <submittedName>
        <fullName evidence="1">Uncharacterized protein</fullName>
    </submittedName>
</protein>
<dbReference type="EMBL" id="KV417497">
    <property type="protein sequence ID" value="KZP29614.1"/>
    <property type="molecule type" value="Genomic_DNA"/>
</dbReference>
<evidence type="ECO:0000313" key="1">
    <source>
        <dbReference type="EMBL" id="KZP29614.1"/>
    </source>
</evidence>